<keyword evidence="1" id="KW-0812">Transmembrane</keyword>
<evidence type="ECO:0000313" key="2">
    <source>
        <dbReference type="EMBL" id="QDU77998.1"/>
    </source>
</evidence>
<name>A0A518CFJ1_9BACT</name>
<accession>A0A518CFJ1</accession>
<keyword evidence="3" id="KW-1185">Reference proteome</keyword>
<keyword evidence="1" id="KW-1133">Transmembrane helix</keyword>
<dbReference type="EMBL" id="CP036289">
    <property type="protein sequence ID" value="QDU77998.1"/>
    <property type="molecule type" value="Genomic_DNA"/>
</dbReference>
<dbReference type="RefSeq" id="WP_144977453.1">
    <property type="nucleotide sequence ID" value="NZ_CP036289.1"/>
</dbReference>
<feature type="transmembrane region" description="Helical" evidence="1">
    <location>
        <begin position="6"/>
        <end position="27"/>
    </location>
</feature>
<reference evidence="3" key="1">
    <citation type="submission" date="2019-02" db="EMBL/GenBank/DDBJ databases">
        <title>Deep-cultivation of Planctomycetes and their phenomic and genomic characterization uncovers novel biology.</title>
        <authorList>
            <person name="Wiegand S."/>
            <person name="Jogler M."/>
            <person name="Boedeker C."/>
            <person name="Pinto D."/>
            <person name="Vollmers J."/>
            <person name="Rivas-Marin E."/>
            <person name="Kohn T."/>
            <person name="Peeters S.H."/>
            <person name="Heuer A."/>
            <person name="Rast P."/>
            <person name="Oberbeckmann S."/>
            <person name="Bunk B."/>
            <person name="Jeske O."/>
            <person name="Meyerdierks A."/>
            <person name="Storesund J.E."/>
            <person name="Kallscheuer N."/>
            <person name="Luecker S."/>
            <person name="Lage O.M."/>
            <person name="Pohl T."/>
            <person name="Merkel B.J."/>
            <person name="Hornburger P."/>
            <person name="Mueller R.-W."/>
            <person name="Bruemmer F."/>
            <person name="Labrenz M."/>
            <person name="Spormann A.M."/>
            <person name="Op den Camp H."/>
            <person name="Overmann J."/>
            <person name="Amann R."/>
            <person name="Jetten M.S.M."/>
            <person name="Mascher T."/>
            <person name="Medema M.H."/>
            <person name="Devos D.P."/>
            <person name="Kaster A.-K."/>
            <person name="Ovreas L."/>
            <person name="Rohde M."/>
            <person name="Galperin M.Y."/>
            <person name="Jogler C."/>
        </authorList>
    </citation>
    <scope>NUCLEOTIDE SEQUENCE [LARGE SCALE GENOMIC DNA]</scope>
    <source>
        <strain evidence="3">Pan97</strain>
    </source>
</reference>
<dbReference type="Proteomes" id="UP000318626">
    <property type="component" value="Chromosome"/>
</dbReference>
<proteinExistence type="predicted"/>
<dbReference type="AlphaFoldDB" id="A0A518CFJ1"/>
<evidence type="ECO:0000313" key="3">
    <source>
        <dbReference type="Proteomes" id="UP000318626"/>
    </source>
</evidence>
<dbReference type="OrthoDB" id="287221at2"/>
<gene>
    <name evidence="2" type="ORF">Pan97_50770</name>
</gene>
<sequence length="118" mass="12734">MDFSKGTLAGIGVAAVLIVAVVIYWLTRPTFGEISRKGYDYAMALGSACNGKDEAKVAKITQMIDQSAQDGELQSYEAAWLKGIAQQASDGQWESAYASVRKLMQEQTQAATPLPELD</sequence>
<keyword evidence="1" id="KW-0472">Membrane</keyword>
<evidence type="ECO:0000256" key="1">
    <source>
        <dbReference type="SAM" id="Phobius"/>
    </source>
</evidence>
<protein>
    <submittedName>
        <fullName evidence="2">Uncharacterized protein</fullName>
    </submittedName>
</protein>
<dbReference type="KEGG" id="bvo:Pan97_50770"/>
<organism evidence="2 3">
    <name type="scientific">Bremerella volcania</name>
    <dbReference type="NCBI Taxonomy" id="2527984"/>
    <lineage>
        <taxon>Bacteria</taxon>
        <taxon>Pseudomonadati</taxon>
        <taxon>Planctomycetota</taxon>
        <taxon>Planctomycetia</taxon>
        <taxon>Pirellulales</taxon>
        <taxon>Pirellulaceae</taxon>
        <taxon>Bremerella</taxon>
    </lineage>
</organism>